<accession>A0ABV2AVN4</accession>
<feature type="transmembrane region" description="Helical" evidence="5">
    <location>
        <begin position="7"/>
        <end position="25"/>
    </location>
</feature>
<dbReference type="PANTHER" id="PTHR36926">
    <property type="entry name" value="COLICIN V PRODUCTION PROTEIN"/>
    <property type="match status" value="1"/>
</dbReference>
<dbReference type="Pfam" id="PF02674">
    <property type="entry name" value="Colicin_V"/>
    <property type="match status" value="1"/>
</dbReference>
<dbReference type="InterPro" id="IPR003825">
    <property type="entry name" value="Colicin-V_CvpA"/>
</dbReference>
<comment type="caution">
    <text evidence="6">The sequence shown here is derived from an EMBL/GenBank/DDBJ whole genome shotgun (WGS) entry which is preliminary data.</text>
</comment>
<sequence>MIWVDLAIVAVIALSAVIGFFRGFLREAIGLATWVLAFYLAFLFADAGAIFLERWISVASARLAVAFGVIFITVLVLGGILNYIIGRLVNQTGFAGTDRAIGGLFGVLRGIAVLVVLVLLAGVTPVPRDDWWQQSIFIGHLQDGAVWVRGYLPPDLAGAVTYPDVSDTPSSPKTSST</sequence>
<feature type="transmembrane region" description="Helical" evidence="5">
    <location>
        <begin position="100"/>
        <end position="123"/>
    </location>
</feature>
<dbReference type="InterPro" id="IPR052719">
    <property type="entry name" value="CvpA-like"/>
</dbReference>
<keyword evidence="7" id="KW-1185">Reference proteome</keyword>
<gene>
    <name evidence="6" type="ORF">SADO_00380</name>
</gene>
<evidence type="ECO:0000313" key="6">
    <source>
        <dbReference type="EMBL" id="MES1927666.1"/>
    </source>
</evidence>
<keyword evidence="2 5" id="KW-0812">Transmembrane</keyword>
<feature type="transmembrane region" description="Helical" evidence="5">
    <location>
        <begin position="31"/>
        <end position="52"/>
    </location>
</feature>
<organism evidence="6 7">
    <name type="scientific">Salinisphaera dokdonensis CL-ES53</name>
    <dbReference type="NCBI Taxonomy" id="1304272"/>
    <lineage>
        <taxon>Bacteria</taxon>
        <taxon>Pseudomonadati</taxon>
        <taxon>Pseudomonadota</taxon>
        <taxon>Gammaproteobacteria</taxon>
        <taxon>Salinisphaerales</taxon>
        <taxon>Salinisphaeraceae</taxon>
        <taxon>Salinisphaera</taxon>
    </lineage>
</organism>
<dbReference type="RefSeq" id="WP_353108304.1">
    <property type="nucleotide sequence ID" value="NZ_APND01000001.1"/>
</dbReference>
<comment type="subcellular location">
    <subcellularLocation>
        <location evidence="1">Membrane</location>
        <topology evidence="1">Multi-pass membrane protein</topology>
    </subcellularLocation>
</comment>
<evidence type="ECO:0000256" key="2">
    <source>
        <dbReference type="ARBA" id="ARBA00022692"/>
    </source>
</evidence>
<feature type="transmembrane region" description="Helical" evidence="5">
    <location>
        <begin position="64"/>
        <end position="85"/>
    </location>
</feature>
<reference evidence="6 7" key="1">
    <citation type="submission" date="2013-03" db="EMBL/GenBank/DDBJ databases">
        <title>Salinisphaera dokdonensis CL-ES53 Genome Sequencing.</title>
        <authorList>
            <person name="Li C."/>
            <person name="Lai Q."/>
            <person name="Shao Z."/>
        </authorList>
    </citation>
    <scope>NUCLEOTIDE SEQUENCE [LARGE SCALE GENOMIC DNA]</scope>
    <source>
        <strain evidence="6 7">CL-ES53</strain>
    </source>
</reference>
<name>A0ABV2AVN4_9GAMM</name>
<keyword evidence="4 5" id="KW-0472">Membrane</keyword>
<evidence type="ECO:0000256" key="3">
    <source>
        <dbReference type="ARBA" id="ARBA00022989"/>
    </source>
</evidence>
<dbReference type="Proteomes" id="UP001460888">
    <property type="component" value="Unassembled WGS sequence"/>
</dbReference>
<proteinExistence type="predicted"/>
<dbReference type="PANTHER" id="PTHR36926:SF1">
    <property type="entry name" value="COLICIN V PRODUCTION PROTEIN"/>
    <property type="match status" value="1"/>
</dbReference>
<evidence type="ECO:0000313" key="7">
    <source>
        <dbReference type="Proteomes" id="UP001460888"/>
    </source>
</evidence>
<protein>
    <submittedName>
        <fullName evidence="6">Colicin V production protein</fullName>
    </submittedName>
</protein>
<dbReference type="EMBL" id="APND01000001">
    <property type="protein sequence ID" value="MES1927666.1"/>
    <property type="molecule type" value="Genomic_DNA"/>
</dbReference>
<evidence type="ECO:0000256" key="4">
    <source>
        <dbReference type="ARBA" id="ARBA00023136"/>
    </source>
</evidence>
<evidence type="ECO:0000256" key="5">
    <source>
        <dbReference type="SAM" id="Phobius"/>
    </source>
</evidence>
<evidence type="ECO:0000256" key="1">
    <source>
        <dbReference type="ARBA" id="ARBA00004141"/>
    </source>
</evidence>
<keyword evidence="3 5" id="KW-1133">Transmembrane helix</keyword>